<evidence type="ECO:0000259" key="2">
    <source>
        <dbReference type="PROSITE" id="PS50110"/>
    </source>
</evidence>
<dbReference type="PANTHER" id="PTHR37299:SF1">
    <property type="entry name" value="STAGE 0 SPORULATION PROTEIN A HOMOLOG"/>
    <property type="match status" value="1"/>
</dbReference>
<proteinExistence type="predicted"/>
<dbReference type="Gene3D" id="3.40.50.2300">
    <property type="match status" value="1"/>
</dbReference>
<dbReference type="STRING" id="1503925.TH53_05065"/>
<keyword evidence="5" id="KW-1185">Reference proteome</keyword>
<evidence type="ECO:0000313" key="4">
    <source>
        <dbReference type="EMBL" id="KIO78219.1"/>
    </source>
</evidence>
<protein>
    <submittedName>
        <fullName evidence="4">Transcriptional regulator</fullName>
    </submittedName>
</protein>
<feature type="domain" description="HTH LytTR-type" evidence="3">
    <location>
        <begin position="130"/>
        <end position="229"/>
    </location>
</feature>
<dbReference type="PANTHER" id="PTHR37299">
    <property type="entry name" value="TRANSCRIPTIONAL REGULATOR-RELATED"/>
    <property type="match status" value="1"/>
</dbReference>
<dbReference type="EMBL" id="JXRA01000019">
    <property type="protein sequence ID" value="KIO78219.1"/>
    <property type="molecule type" value="Genomic_DNA"/>
</dbReference>
<dbReference type="Proteomes" id="UP000032049">
    <property type="component" value="Unassembled WGS sequence"/>
</dbReference>
<dbReference type="InterPro" id="IPR011006">
    <property type="entry name" value="CheY-like_superfamily"/>
</dbReference>
<dbReference type="Pfam" id="PF04397">
    <property type="entry name" value="LytTR"/>
    <property type="match status" value="1"/>
</dbReference>
<gene>
    <name evidence="4" type="ORF">TH53_05065</name>
</gene>
<dbReference type="SMART" id="SM00448">
    <property type="entry name" value="REC"/>
    <property type="match status" value="1"/>
</dbReference>
<feature type="domain" description="Response regulatory" evidence="2">
    <location>
        <begin position="2"/>
        <end position="114"/>
    </location>
</feature>
<dbReference type="RefSeq" id="WP_041879044.1">
    <property type="nucleotide sequence ID" value="NZ_CP157278.1"/>
</dbReference>
<organism evidence="4 5">
    <name type="scientific">Pedobacter lusitanus</name>
    <dbReference type="NCBI Taxonomy" id="1503925"/>
    <lineage>
        <taxon>Bacteria</taxon>
        <taxon>Pseudomonadati</taxon>
        <taxon>Bacteroidota</taxon>
        <taxon>Sphingobacteriia</taxon>
        <taxon>Sphingobacteriales</taxon>
        <taxon>Sphingobacteriaceae</taxon>
        <taxon>Pedobacter</taxon>
    </lineage>
</organism>
<dbReference type="Gene3D" id="2.40.50.1020">
    <property type="entry name" value="LytTr DNA-binding domain"/>
    <property type="match status" value="1"/>
</dbReference>
<evidence type="ECO:0000313" key="5">
    <source>
        <dbReference type="Proteomes" id="UP000032049"/>
    </source>
</evidence>
<sequence>MNCLIVDNQMICRNIMKKLIDLDVSLVLIGECSDAVDALKIIQDHHVDIIFLDIEMPGISGIELVRILDDKRPMIIFTTSKTEYAAEAFDLNVLDFLVKPVTPARFIKSVEKAKELIKIRDVILHKEDGFVFIRDSNIVKRIKINDILYMEANKDYVKIYLSNQTYSIHSSLKSVEEKLSQNIFLRIHRSFIINISKVDTIKGGTLIINNNMIPVSDAYRSMLNKRMRIL</sequence>
<feature type="modified residue" description="4-aspartylphosphate" evidence="1">
    <location>
        <position position="53"/>
    </location>
</feature>
<dbReference type="OrthoDB" id="9787344at2"/>
<dbReference type="InterPro" id="IPR001789">
    <property type="entry name" value="Sig_transdc_resp-reg_receiver"/>
</dbReference>
<dbReference type="SMART" id="SM00850">
    <property type="entry name" value="LytTR"/>
    <property type="match status" value="1"/>
</dbReference>
<name>A0A0D0G099_9SPHI</name>
<keyword evidence="1" id="KW-0597">Phosphoprotein</keyword>
<dbReference type="PROSITE" id="PS50930">
    <property type="entry name" value="HTH_LYTTR"/>
    <property type="match status" value="1"/>
</dbReference>
<evidence type="ECO:0000256" key="1">
    <source>
        <dbReference type="PROSITE-ProRule" id="PRU00169"/>
    </source>
</evidence>
<accession>A0A0D0G099</accession>
<evidence type="ECO:0000259" key="3">
    <source>
        <dbReference type="PROSITE" id="PS50930"/>
    </source>
</evidence>
<dbReference type="GO" id="GO:0000156">
    <property type="term" value="F:phosphorelay response regulator activity"/>
    <property type="evidence" value="ECO:0007669"/>
    <property type="project" value="InterPro"/>
</dbReference>
<dbReference type="Pfam" id="PF00072">
    <property type="entry name" value="Response_reg"/>
    <property type="match status" value="1"/>
</dbReference>
<dbReference type="InterPro" id="IPR046947">
    <property type="entry name" value="LytR-like"/>
</dbReference>
<reference evidence="4 5" key="1">
    <citation type="submission" date="2015-01" db="EMBL/GenBank/DDBJ databases">
        <title>Draft genome sequence of Pedobacter sp. NL19 isolated from sludge of an effluent treatment pond in an abandoned uranium mine.</title>
        <authorList>
            <person name="Santos T."/>
            <person name="Caetano T."/>
            <person name="Covas C."/>
            <person name="Cruz A."/>
            <person name="Mendo S."/>
        </authorList>
    </citation>
    <scope>NUCLEOTIDE SEQUENCE [LARGE SCALE GENOMIC DNA]</scope>
    <source>
        <strain evidence="4 5">NL19</strain>
    </source>
</reference>
<dbReference type="AlphaFoldDB" id="A0A0D0G099"/>
<dbReference type="GO" id="GO:0003677">
    <property type="term" value="F:DNA binding"/>
    <property type="evidence" value="ECO:0007669"/>
    <property type="project" value="InterPro"/>
</dbReference>
<dbReference type="SUPFAM" id="SSF52172">
    <property type="entry name" value="CheY-like"/>
    <property type="match status" value="1"/>
</dbReference>
<dbReference type="PROSITE" id="PS50110">
    <property type="entry name" value="RESPONSE_REGULATORY"/>
    <property type="match status" value="1"/>
</dbReference>
<comment type="caution">
    <text evidence="4">The sequence shown here is derived from an EMBL/GenBank/DDBJ whole genome shotgun (WGS) entry which is preliminary data.</text>
</comment>
<dbReference type="InterPro" id="IPR007492">
    <property type="entry name" value="LytTR_DNA-bd_dom"/>
</dbReference>